<evidence type="ECO:0000256" key="4">
    <source>
        <dbReference type="RuleBase" id="RU000454"/>
    </source>
</evidence>
<dbReference type="InterPro" id="IPR001969">
    <property type="entry name" value="Aspartic_peptidase_AS"/>
</dbReference>
<evidence type="ECO:0000313" key="8">
    <source>
        <dbReference type="EMBL" id="KAL1872235.1"/>
    </source>
</evidence>
<protein>
    <recommendedName>
        <fullName evidence="7">Peptidase A1 domain-containing protein</fullName>
    </recommendedName>
</protein>
<feature type="signal peptide" evidence="6">
    <location>
        <begin position="1"/>
        <end position="19"/>
    </location>
</feature>
<feature type="region of interest" description="Disordered" evidence="5">
    <location>
        <begin position="409"/>
        <end position="430"/>
    </location>
</feature>
<evidence type="ECO:0000256" key="3">
    <source>
        <dbReference type="ARBA" id="ARBA00022801"/>
    </source>
</evidence>
<comment type="caution">
    <text evidence="8">The sequence shown here is derived from an EMBL/GenBank/DDBJ whole genome shotgun (WGS) entry which is preliminary data.</text>
</comment>
<dbReference type="CDD" id="cd05471">
    <property type="entry name" value="pepsin_like"/>
    <property type="match status" value="1"/>
</dbReference>
<name>A0ABR3X9A4_9EURO</name>
<organism evidence="8 9">
    <name type="scientific">Paecilomyces lecythidis</name>
    <dbReference type="NCBI Taxonomy" id="3004212"/>
    <lineage>
        <taxon>Eukaryota</taxon>
        <taxon>Fungi</taxon>
        <taxon>Dikarya</taxon>
        <taxon>Ascomycota</taxon>
        <taxon>Pezizomycotina</taxon>
        <taxon>Eurotiomycetes</taxon>
        <taxon>Eurotiomycetidae</taxon>
        <taxon>Eurotiales</taxon>
        <taxon>Thermoascaceae</taxon>
        <taxon>Paecilomyces</taxon>
    </lineage>
</organism>
<feature type="domain" description="Peptidase A1" evidence="7">
    <location>
        <begin position="100"/>
        <end position="408"/>
    </location>
</feature>
<evidence type="ECO:0000256" key="2">
    <source>
        <dbReference type="ARBA" id="ARBA00022750"/>
    </source>
</evidence>
<dbReference type="EMBL" id="JAVDPF010000025">
    <property type="protein sequence ID" value="KAL1872235.1"/>
    <property type="molecule type" value="Genomic_DNA"/>
</dbReference>
<dbReference type="PROSITE" id="PS00141">
    <property type="entry name" value="ASP_PROTEASE"/>
    <property type="match status" value="1"/>
</dbReference>
<accession>A0ABR3X9A4</accession>
<dbReference type="PANTHER" id="PTHR47966:SF75">
    <property type="entry name" value="ENDOPEPTIDASE (CTSD), PUTATIVE (AFU_ORTHOLOGUE AFUA_4G07040)-RELATED"/>
    <property type="match status" value="1"/>
</dbReference>
<feature type="chain" id="PRO_5045989380" description="Peptidase A1 domain-containing protein" evidence="6">
    <location>
        <begin position="20"/>
        <end position="479"/>
    </location>
</feature>
<gene>
    <name evidence="8" type="ORF">Plec18167_006838</name>
</gene>
<dbReference type="PROSITE" id="PS51767">
    <property type="entry name" value="PEPTIDASE_A1"/>
    <property type="match status" value="1"/>
</dbReference>
<keyword evidence="9" id="KW-1185">Reference proteome</keyword>
<comment type="similarity">
    <text evidence="1 4">Belongs to the peptidase A1 family.</text>
</comment>
<dbReference type="InterPro" id="IPR034164">
    <property type="entry name" value="Pepsin-like_dom"/>
</dbReference>
<dbReference type="InterPro" id="IPR001461">
    <property type="entry name" value="Aspartic_peptidase_A1"/>
</dbReference>
<dbReference type="PANTHER" id="PTHR47966">
    <property type="entry name" value="BETA-SITE APP-CLEAVING ENZYME, ISOFORM A-RELATED"/>
    <property type="match status" value="1"/>
</dbReference>
<dbReference type="InterPro" id="IPR033121">
    <property type="entry name" value="PEPTIDASE_A1"/>
</dbReference>
<dbReference type="Gene3D" id="2.40.70.10">
    <property type="entry name" value="Acid Proteases"/>
    <property type="match status" value="2"/>
</dbReference>
<dbReference type="SUPFAM" id="SSF50630">
    <property type="entry name" value="Acid proteases"/>
    <property type="match status" value="1"/>
</dbReference>
<feature type="compositionally biased region" description="Low complexity" evidence="5">
    <location>
        <begin position="414"/>
        <end position="430"/>
    </location>
</feature>
<evidence type="ECO:0000256" key="1">
    <source>
        <dbReference type="ARBA" id="ARBA00007447"/>
    </source>
</evidence>
<dbReference type="PRINTS" id="PR00792">
    <property type="entry name" value="PEPSIN"/>
</dbReference>
<evidence type="ECO:0000256" key="5">
    <source>
        <dbReference type="SAM" id="MobiDB-lite"/>
    </source>
</evidence>
<evidence type="ECO:0000313" key="9">
    <source>
        <dbReference type="Proteomes" id="UP001583193"/>
    </source>
</evidence>
<keyword evidence="3 4" id="KW-0378">Hydrolase</keyword>
<keyword evidence="4" id="KW-0645">Protease</keyword>
<evidence type="ECO:0000259" key="7">
    <source>
        <dbReference type="PROSITE" id="PS51767"/>
    </source>
</evidence>
<sequence>MHLPSCVLVSAFLSTGVTAFYPYSFKLDISTGSSSPGKLKSRFFPWSLPVNADNQGISLDIKKVPNNVLRRDNHYPVVKGKTPTMSHSVAIDDDGHDYSYFSVVNFGSQGKEMWMLLDTGGLNTWVMGTDCTSKACAQHNTFGPSDSSSLDITSNSWNVGYGSGKVNGVLASDKVSFAGFDFTMTFGWAKETSDDFLQYPFDGILGLGRSDDSQIGTKSFMDAVSDAKLLKSNIVAFSLQRASDGAKDGEISFGDVDQNKFSGDITYTNTTGDSSFWQIPLDDASVDGKGLGLNGRSAIIDSGTSYILIPPDDASALHALIPGSSPSGENFVIPCSSNNSVAITFSGATYAISPKDYVGSPTDNTGKSCMSNIIGHTTFGDTTWLVGDVFMKNVYSVFDYDGNRVGFANRADETPSNSTSTTQPTIASNAQAVSTSASTAAASSGTSSPQKANGAADAIPTNLPLLLAGFGTMLWLSLL</sequence>
<dbReference type="Pfam" id="PF00026">
    <property type="entry name" value="Asp"/>
    <property type="match status" value="1"/>
</dbReference>
<reference evidence="8 9" key="1">
    <citation type="journal article" date="2024" name="IMA Fungus">
        <title>IMA Genome - F19 : A genome assembly and annotation guide to empower mycologists, including annotated draft genome sequences of Ceratocystis pirilliformis, Diaporthe australafricana, Fusarium ophioides, Paecilomyces lecythidis, and Sporothrix stenoceras.</title>
        <authorList>
            <person name="Aylward J."/>
            <person name="Wilson A.M."/>
            <person name="Visagie C.M."/>
            <person name="Spraker J."/>
            <person name="Barnes I."/>
            <person name="Buitendag C."/>
            <person name="Ceriani C."/>
            <person name="Del Mar Angel L."/>
            <person name="du Plessis D."/>
            <person name="Fuchs T."/>
            <person name="Gasser K."/>
            <person name="Kramer D."/>
            <person name="Li W."/>
            <person name="Munsamy K."/>
            <person name="Piso A."/>
            <person name="Price J.L."/>
            <person name="Sonnekus B."/>
            <person name="Thomas C."/>
            <person name="van der Nest A."/>
            <person name="van Dijk A."/>
            <person name="van Heerden A."/>
            <person name="van Vuuren N."/>
            <person name="Yilmaz N."/>
            <person name="Duong T.A."/>
            <person name="van der Merwe N.A."/>
            <person name="Wingfield M.J."/>
            <person name="Wingfield B.D."/>
        </authorList>
    </citation>
    <scope>NUCLEOTIDE SEQUENCE [LARGE SCALE GENOMIC DNA]</scope>
    <source>
        <strain evidence="8 9">CMW 18167</strain>
    </source>
</reference>
<keyword evidence="6" id="KW-0732">Signal</keyword>
<dbReference type="InterPro" id="IPR021109">
    <property type="entry name" value="Peptidase_aspartic_dom_sf"/>
</dbReference>
<proteinExistence type="inferred from homology"/>
<evidence type="ECO:0000256" key="6">
    <source>
        <dbReference type="SAM" id="SignalP"/>
    </source>
</evidence>
<dbReference type="Proteomes" id="UP001583193">
    <property type="component" value="Unassembled WGS sequence"/>
</dbReference>
<keyword evidence="2 4" id="KW-0064">Aspartyl protease</keyword>